<comment type="similarity">
    <text evidence="2 11">Belongs to the acyl-ACP thioesterase family.</text>
</comment>
<evidence type="ECO:0000259" key="13">
    <source>
        <dbReference type="Pfam" id="PF20791"/>
    </source>
</evidence>
<dbReference type="EC" id="3.1.2.-" evidence="11"/>
<protein>
    <recommendedName>
        <fullName evidence="11">Acyl-[acyl-carrier-protein] hydrolase</fullName>
        <ecNumber evidence="11">3.1.2.-</ecNumber>
    </recommendedName>
</protein>
<evidence type="ECO:0000256" key="7">
    <source>
        <dbReference type="ARBA" id="ARBA00022832"/>
    </source>
</evidence>
<evidence type="ECO:0000256" key="5">
    <source>
        <dbReference type="ARBA" id="ARBA00022640"/>
    </source>
</evidence>
<reference evidence="14" key="1">
    <citation type="submission" date="2023-04" db="EMBL/GenBank/DDBJ databases">
        <authorList>
            <person name="Vijverberg K."/>
            <person name="Xiong W."/>
            <person name="Schranz E."/>
        </authorList>
    </citation>
    <scope>NUCLEOTIDE SEQUENCE</scope>
</reference>
<dbReference type="PANTHER" id="PTHR31727:SF13">
    <property type="entry name" value="ACYL-[ACYL-CARRIER-PROTEIN] HYDROLASE"/>
    <property type="match status" value="1"/>
</dbReference>
<evidence type="ECO:0000256" key="6">
    <source>
        <dbReference type="ARBA" id="ARBA00022801"/>
    </source>
</evidence>
<evidence type="ECO:0000313" key="15">
    <source>
        <dbReference type="Proteomes" id="UP001177003"/>
    </source>
</evidence>
<keyword evidence="4 11" id="KW-0150">Chloroplast</keyword>
<evidence type="ECO:0000256" key="8">
    <source>
        <dbReference type="ARBA" id="ARBA00022946"/>
    </source>
</evidence>
<evidence type="ECO:0000256" key="11">
    <source>
        <dbReference type="RuleBase" id="RU363096"/>
    </source>
</evidence>
<accession>A0AA35Z502</accession>
<proteinExistence type="inferred from homology"/>
<keyword evidence="7 11" id="KW-0276">Fatty acid metabolism</keyword>
<feature type="domain" description="Acyl-ACP thioesterase N-terminal hotdog" evidence="12">
    <location>
        <begin position="96"/>
        <end position="227"/>
    </location>
</feature>
<evidence type="ECO:0000256" key="3">
    <source>
        <dbReference type="ARBA" id="ARBA00022516"/>
    </source>
</evidence>
<evidence type="ECO:0000313" key="14">
    <source>
        <dbReference type="EMBL" id="CAI9285886.1"/>
    </source>
</evidence>
<evidence type="ECO:0000256" key="9">
    <source>
        <dbReference type="ARBA" id="ARBA00023098"/>
    </source>
</evidence>
<comment type="subcellular location">
    <subcellularLocation>
        <location evidence="1 11">Plastid</location>
        <location evidence="1 11">Chloroplast</location>
    </subcellularLocation>
</comment>
<name>A0AA35Z502_LACSI</name>
<dbReference type="SUPFAM" id="SSF54637">
    <property type="entry name" value="Thioesterase/thiol ester dehydrase-isomerase"/>
    <property type="match status" value="2"/>
</dbReference>
<dbReference type="AlphaFoldDB" id="A0AA35Z502"/>
<dbReference type="InterPro" id="IPR049427">
    <property type="entry name" value="Acyl-ACP_TE_C"/>
</dbReference>
<dbReference type="GO" id="GO:0009507">
    <property type="term" value="C:chloroplast"/>
    <property type="evidence" value="ECO:0007669"/>
    <property type="project" value="UniProtKB-SubCell"/>
</dbReference>
<dbReference type="InterPro" id="IPR045023">
    <property type="entry name" value="FATA/B"/>
</dbReference>
<dbReference type="Pfam" id="PF20791">
    <property type="entry name" value="Acyl-ACP_TE_C"/>
    <property type="match status" value="1"/>
</dbReference>
<organism evidence="14 15">
    <name type="scientific">Lactuca saligna</name>
    <name type="common">Willowleaf lettuce</name>
    <dbReference type="NCBI Taxonomy" id="75948"/>
    <lineage>
        <taxon>Eukaryota</taxon>
        <taxon>Viridiplantae</taxon>
        <taxon>Streptophyta</taxon>
        <taxon>Embryophyta</taxon>
        <taxon>Tracheophyta</taxon>
        <taxon>Spermatophyta</taxon>
        <taxon>Magnoliopsida</taxon>
        <taxon>eudicotyledons</taxon>
        <taxon>Gunneridae</taxon>
        <taxon>Pentapetalae</taxon>
        <taxon>asterids</taxon>
        <taxon>campanulids</taxon>
        <taxon>Asterales</taxon>
        <taxon>Asteraceae</taxon>
        <taxon>Cichorioideae</taxon>
        <taxon>Cichorieae</taxon>
        <taxon>Lactucinae</taxon>
        <taxon>Lactuca</taxon>
    </lineage>
</organism>
<evidence type="ECO:0000256" key="10">
    <source>
        <dbReference type="ARBA" id="ARBA00023160"/>
    </source>
</evidence>
<evidence type="ECO:0000256" key="1">
    <source>
        <dbReference type="ARBA" id="ARBA00004229"/>
    </source>
</evidence>
<keyword evidence="9 11" id="KW-0443">Lipid metabolism</keyword>
<evidence type="ECO:0000256" key="2">
    <source>
        <dbReference type="ARBA" id="ARBA00006500"/>
    </source>
</evidence>
<dbReference type="PANTHER" id="PTHR31727">
    <property type="entry name" value="OLEOYL-ACYL CARRIER PROTEIN THIOESTERASE 1, CHLOROPLASTIC"/>
    <property type="match status" value="1"/>
</dbReference>
<keyword evidence="6 11" id="KW-0378">Hydrolase</keyword>
<keyword evidence="10 11" id="KW-0275">Fatty acid biosynthesis</keyword>
<comment type="function">
    <text evidence="11">Plays an essential role in chain termination during de novo fatty acid synthesis.</text>
</comment>
<dbReference type="EMBL" id="OX465081">
    <property type="protein sequence ID" value="CAI9285886.1"/>
    <property type="molecule type" value="Genomic_DNA"/>
</dbReference>
<evidence type="ECO:0000259" key="12">
    <source>
        <dbReference type="Pfam" id="PF01643"/>
    </source>
</evidence>
<keyword evidence="15" id="KW-1185">Reference proteome</keyword>
<feature type="domain" description="Acyl-ACP thioesterase-like C-terminal" evidence="13">
    <location>
        <begin position="255"/>
        <end position="356"/>
    </location>
</feature>
<dbReference type="Pfam" id="PF01643">
    <property type="entry name" value="Acyl-ACP_TE"/>
    <property type="match status" value="1"/>
</dbReference>
<dbReference type="GO" id="GO:0000036">
    <property type="term" value="F:acyl carrier activity"/>
    <property type="evidence" value="ECO:0007669"/>
    <property type="project" value="TreeGrafter"/>
</dbReference>
<keyword evidence="8" id="KW-0809">Transit peptide</keyword>
<dbReference type="CDD" id="cd00586">
    <property type="entry name" value="4HBT"/>
    <property type="match status" value="1"/>
</dbReference>
<dbReference type="InterPro" id="IPR002864">
    <property type="entry name" value="Acyl-ACP_thioesterase_NHD"/>
</dbReference>
<dbReference type="Proteomes" id="UP001177003">
    <property type="component" value="Chromosome 5"/>
</dbReference>
<gene>
    <name evidence="14" type="ORF">LSALG_LOCUS25338</name>
</gene>
<dbReference type="Gene3D" id="3.10.129.10">
    <property type="entry name" value="Hotdog Thioesterase"/>
    <property type="match status" value="1"/>
</dbReference>
<dbReference type="GO" id="GO:0016297">
    <property type="term" value="F:fatty acyl-[ACP] hydrolase activity"/>
    <property type="evidence" value="ECO:0007669"/>
    <property type="project" value="InterPro"/>
</dbReference>
<dbReference type="InterPro" id="IPR029069">
    <property type="entry name" value="HotDog_dom_sf"/>
</dbReference>
<sequence>MVVMAASASSAMNSSQRIGVDVHAMIKKNYVSSWGLQIKAPTKVYVTKVGAINWSMMFPTVKTIPMKPMMMLGKEKKYPKLVPDLGLGSVVNDDRIFGQNFCIRSYEVGPDGTASVETLMNLFQETNANHLKTFGFLADDFGSVDMSEKNLTWVTIKMQMILDRYPTWGDIIQINTWKSAYRNNGVSSNFTFYDCKTEEILGRASSISVMMNKKTRKLSKFPNEIRAKQEKYYVDTPAIVEQDITTWSKGNKIIKDHICKGLMPRWSDLDINQHVNHAKYIRWILESVPRTISENYEIERMTLEYYRECTADTVLQSVTSILGNHKGKIVMDDIHCQHLLEFEIGGEIMKGMTGWRPKCKNGNAQRDNGGFHITVVVLVVDGLDISATHLSHDRGRDIDLDIYRNQHRWRSMISIETLAGADGGLHVTKPYGYRLQRTVDNIYRWKNQRRRRKRRSILIGEEGK</sequence>
<keyword evidence="5 11" id="KW-0934">Plastid</keyword>
<keyword evidence="3 11" id="KW-0444">Lipid biosynthesis</keyword>
<evidence type="ECO:0000256" key="4">
    <source>
        <dbReference type="ARBA" id="ARBA00022528"/>
    </source>
</evidence>